<gene>
    <name evidence="2" type="ORF">HC757_05095</name>
</gene>
<sequence>MKCESDIFAVRPFSKRNGLTLSVGGGVSLLLGLSLLLVYPGLFAAGLLLFSLGAVGLLLGLAKLYEPETSMELTPSGLNYYHRRGSVFVAWDNIHRVDVPRLTQGMELIELPYVGIKLKRLNPVLDNISPRLATGLLTEQRPLLMTAATQDEDLQSLEHYLGAEFTPLLVEGDRYRGVLAMFGHRCQTLNAHLGYHLYIPKDSLDRDSAEFVRLLRQRIAAFSPAAPGKP</sequence>
<reference evidence="2" key="1">
    <citation type="submission" date="2020-04" db="EMBL/GenBank/DDBJ databases">
        <title>Description of Shewanella salipaludis sp. nov., isolated from a salt marsh.</title>
        <authorList>
            <person name="Park S."/>
            <person name="Yoon J.-H."/>
        </authorList>
    </citation>
    <scope>NUCLEOTIDE SEQUENCE</scope>
    <source>
        <strain evidence="2">SHSM-M6</strain>
    </source>
</reference>
<dbReference type="AlphaFoldDB" id="A0A972FWH0"/>
<keyword evidence="1" id="KW-1133">Transmembrane helix</keyword>
<dbReference type="RefSeq" id="WP_169563212.1">
    <property type="nucleotide sequence ID" value="NZ_JAAXYH010000002.1"/>
</dbReference>
<keyword evidence="1" id="KW-0472">Membrane</keyword>
<feature type="transmembrane region" description="Helical" evidence="1">
    <location>
        <begin position="21"/>
        <end position="39"/>
    </location>
</feature>
<keyword evidence="1" id="KW-0812">Transmembrane</keyword>
<dbReference type="Proteomes" id="UP000737113">
    <property type="component" value="Unassembled WGS sequence"/>
</dbReference>
<evidence type="ECO:0000313" key="3">
    <source>
        <dbReference type="Proteomes" id="UP000737113"/>
    </source>
</evidence>
<evidence type="ECO:0000256" key="1">
    <source>
        <dbReference type="SAM" id="Phobius"/>
    </source>
</evidence>
<protein>
    <submittedName>
        <fullName evidence="2">DUF2982 domain-containing protein</fullName>
    </submittedName>
</protein>
<keyword evidence="3" id="KW-1185">Reference proteome</keyword>
<evidence type="ECO:0000313" key="2">
    <source>
        <dbReference type="EMBL" id="NMH64543.1"/>
    </source>
</evidence>
<proteinExistence type="predicted"/>
<accession>A0A972FWH0</accession>
<organism evidence="2 3">
    <name type="scientific">Shewanella salipaludis</name>
    <dbReference type="NCBI Taxonomy" id="2723052"/>
    <lineage>
        <taxon>Bacteria</taxon>
        <taxon>Pseudomonadati</taxon>
        <taxon>Pseudomonadota</taxon>
        <taxon>Gammaproteobacteria</taxon>
        <taxon>Alteromonadales</taxon>
        <taxon>Shewanellaceae</taxon>
        <taxon>Shewanella</taxon>
    </lineage>
</organism>
<dbReference type="Pfam" id="PF11201">
    <property type="entry name" value="DUF2982"/>
    <property type="match status" value="1"/>
</dbReference>
<comment type="caution">
    <text evidence="2">The sequence shown here is derived from an EMBL/GenBank/DDBJ whole genome shotgun (WGS) entry which is preliminary data.</text>
</comment>
<name>A0A972FWH0_9GAMM</name>
<dbReference type="InterPro" id="IPR021367">
    <property type="entry name" value="DUF2982"/>
</dbReference>
<dbReference type="EMBL" id="JAAXYH010000002">
    <property type="protein sequence ID" value="NMH64543.1"/>
    <property type="molecule type" value="Genomic_DNA"/>
</dbReference>